<dbReference type="AlphaFoldDB" id="B4NBK0"/>
<dbReference type="HOGENOM" id="CLU_1867278_0_0_1"/>
<protein>
    <submittedName>
        <fullName evidence="1">Odorant-binding protein 99d</fullName>
    </submittedName>
</protein>
<dbReference type="STRING" id="7260.B4NBK0"/>
<dbReference type="CDD" id="cd23992">
    <property type="entry name" value="PBP_GOBP"/>
    <property type="match status" value="1"/>
</dbReference>
<organism evidence="1 2">
    <name type="scientific">Drosophila willistoni</name>
    <name type="common">Fruit fly</name>
    <dbReference type="NCBI Taxonomy" id="7260"/>
    <lineage>
        <taxon>Eukaryota</taxon>
        <taxon>Metazoa</taxon>
        <taxon>Ecdysozoa</taxon>
        <taxon>Arthropoda</taxon>
        <taxon>Hexapoda</taxon>
        <taxon>Insecta</taxon>
        <taxon>Pterygota</taxon>
        <taxon>Neoptera</taxon>
        <taxon>Endopterygota</taxon>
        <taxon>Diptera</taxon>
        <taxon>Brachycera</taxon>
        <taxon>Muscomorpha</taxon>
        <taxon>Ephydroidea</taxon>
        <taxon>Drosophilidae</taxon>
        <taxon>Drosophila</taxon>
        <taxon>Sophophora</taxon>
    </lineage>
</organism>
<gene>
    <name evidence="1" type="primary">Dwil\Obp99d</name>
    <name evidence="1" type="ORF">Dwil_GK19209</name>
</gene>
<dbReference type="EMBL" id="CH964232">
    <property type="protein sequence ID" value="EDW81164.2"/>
    <property type="molecule type" value="Genomic_DNA"/>
</dbReference>
<sequence length="133" mass="15296">MSERVSAVGVTCFFTLAVSKAIAPHWELPTPRDIETSLESCTKLNDNAGALRCLVKDIGLWTDEQGYNAKRIAKIFASHNQIEELMLVVNYCNRREQRTDDLNKWAYKAYKCATSGRFGHWVNEYMKQEMETK</sequence>
<evidence type="ECO:0000313" key="2">
    <source>
        <dbReference type="Proteomes" id="UP000007798"/>
    </source>
</evidence>
<dbReference type="SUPFAM" id="SSF47565">
    <property type="entry name" value="Insect pheromone/odorant-binding proteins"/>
    <property type="match status" value="1"/>
</dbReference>
<name>B4NBK0_DROWI</name>
<evidence type="ECO:0000313" key="1">
    <source>
        <dbReference type="EMBL" id="EDW81164.2"/>
    </source>
</evidence>
<dbReference type="Proteomes" id="UP000007798">
    <property type="component" value="Unassembled WGS sequence"/>
</dbReference>
<dbReference type="eggNOG" id="ENOG502T953">
    <property type="taxonomic scope" value="Eukaryota"/>
</dbReference>
<dbReference type="Gene3D" id="1.10.238.20">
    <property type="entry name" value="Pheromone/general odorant binding protein domain"/>
    <property type="match status" value="1"/>
</dbReference>
<reference evidence="1 2" key="1">
    <citation type="journal article" date="2007" name="Nature">
        <title>Evolution of genes and genomes on the Drosophila phylogeny.</title>
        <authorList>
            <consortium name="Drosophila 12 Genomes Consortium"/>
            <person name="Clark A.G."/>
            <person name="Eisen M.B."/>
            <person name="Smith D.R."/>
            <person name="Bergman C.M."/>
            <person name="Oliver B."/>
            <person name="Markow T.A."/>
            <person name="Kaufman T.C."/>
            <person name="Kellis M."/>
            <person name="Gelbart W."/>
            <person name="Iyer V.N."/>
            <person name="Pollard D.A."/>
            <person name="Sackton T.B."/>
            <person name="Larracuente A.M."/>
            <person name="Singh N.D."/>
            <person name="Abad J.P."/>
            <person name="Abt D.N."/>
            <person name="Adryan B."/>
            <person name="Aguade M."/>
            <person name="Akashi H."/>
            <person name="Anderson W.W."/>
            <person name="Aquadro C.F."/>
            <person name="Ardell D.H."/>
            <person name="Arguello R."/>
            <person name="Artieri C.G."/>
            <person name="Barbash D.A."/>
            <person name="Barker D."/>
            <person name="Barsanti P."/>
            <person name="Batterham P."/>
            <person name="Batzoglou S."/>
            <person name="Begun D."/>
            <person name="Bhutkar A."/>
            <person name="Blanco E."/>
            <person name="Bosak S.A."/>
            <person name="Bradley R.K."/>
            <person name="Brand A.D."/>
            <person name="Brent M.R."/>
            <person name="Brooks A.N."/>
            <person name="Brown R.H."/>
            <person name="Butlin R.K."/>
            <person name="Caggese C."/>
            <person name="Calvi B.R."/>
            <person name="Bernardo de Carvalho A."/>
            <person name="Caspi A."/>
            <person name="Castrezana S."/>
            <person name="Celniker S.E."/>
            <person name="Chang J.L."/>
            <person name="Chapple C."/>
            <person name="Chatterji S."/>
            <person name="Chinwalla A."/>
            <person name="Civetta A."/>
            <person name="Clifton S.W."/>
            <person name="Comeron J.M."/>
            <person name="Costello J.C."/>
            <person name="Coyne J.A."/>
            <person name="Daub J."/>
            <person name="David R.G."/>
            <person name="Delcher A.L."/>
            <person name="Delehaunty K."/>
            <person name="Do C.B."/>
            <person name="Ebling H."/>
            <person name="Edwards K."/>
            <person name="Eickbush T."/>
            <person name="Evans J.D."/>
            <person name="Filipski A."/>
            <person name="Findeiss S."/>
            <person name="Freyhult E."/>
            <person name="Fulton L."/>
            <person name="Fulton R."/>
            <person name="Garcia A.C."/>
            <person name="Gardiner A."/>
            <person name="Garfield D.A."/>
            <person name="Garvin B.E."/>
            <person name="Gibson G."/>
            <person name="Gilbert D."/>
            <person name="Gnerre S."/>
            <person name="Godfrey J."/>
            <person name="Good R."/>
            <person name="Gotea V."/>
            <person name="Gravely B."/>
            <person name="Greenberg A.J."/>
            <person name="Griffiths-Jones S."/>
            <person name="Gross S."/>
            <person name="Guigo R."/>
            <person name="Gustafson E.A."/>
            <person name="Haerty W."/>
            <person name="Hahn M.W."/>
            <person name="Halligan D.L."/>
            <person name="Halpern A.L."/>
            <person name="Halter G.M."/>
            <person name="Han M.V."/>
            <person name="Heger A."/>
            <person name="Hillier L."/>
            <person name="Hinrichs A.S."/>
            <person name="Holmes I."/>
            <person name="Hoskins R.A."/>
            <person name="Hubisz M.J."/>
            <person name="Hultmark D."/>
            <person name="Huntley M.A."/>
            <person name="Jaffe D.B."/>
            <person name="Jagadeeshan S."/>
            <person name="Jeck W.R."/>
            <person name="Johnson J."/>
            <person name="Jones C.D."/>
            <person name="Jordan W.C."/>
            <person name="Karpen G.H."/>
            <person name="Kataoka E."/>
            <person name="Keightley P.D."/>
            <person name="Kheradpour P."/>
            <person name="Kirkness E.F."/>
            <person name="Koerich L.B."/>
            <person name="Kristiansen K."/>
            <person name="Kudrna D."/>
            <person name="Kulathinal R.J."/>
            <person name="Kumar S."/>
            <person name="Kwok R."/>
            <person name="Lander E."/>
            <person name="Langley C.H."/>
            <person name="Lapoint R."/>
            <person name="Lazzaro B.P."/>
            <person name="Lee S.J."/>
            <person name="Levesque L."/>
            <person name="Li R."/>
            <person name="Lin C.F."/>
            <person name="Lin M.F."/>
            <person name="Lindblad-Toh K."/>
            <person name="Llopart A."/>
            <person name="Long M."/>
            <person name="Low L."/>
            <person name="Lozovsky E."/>
            <person name="Lu J."/>
            <person name="Luo M."/>
            <person name="Machado C.A."/>
            <person name="Makalowski W."/>
            <person name="Marzo M."/>
            <person name="Matsuda M."/>
            <person name="Matzkin L."/>
            <person name="McAllister B."/>
            <person name="McBride C.S."/>
            <person name="McKernan B."/>
            <person name="McKernan K."/>
            <person name="Mendez-Lago M."/>
            <person name="Minx P."/>
            <person name="Mollenhauer M.U."/>
            <person name="Montooth K."/>
            <person name="Mount S.M."/>
            <person name="Mu X."/>
            <person name="Myers E."/>
            <person name="Negre B."/>
            <person name="Newfeld S."/>
            <person name="Nielsen R."/>
            <person name="Noor M.A."/>
            <person name="O'Grady P."/>
            <person name="Pachter L."/>
            <person name="Papaceit M."/>
            <person name="Parisi M.J."/>
            <person name="Parisi M."/>
            <person name="Parts L."/>
            <person name="Pedersen J.S."/>
            <person name="Pesole G."/>
            <person name="Phillippy A.M."/>
            <person name="Ponting C.P."/>
            <person name="Pop M."/>
            <person name="Porcelli D."/>
            <person name="Powell J.R."/>
            <person name="Prohaska S."/>
            <person name="Pruitt K."/>
            <person name="Puig M."/>
            <person name="Quesneville H."/>
            <person name="Ram K.R."/>
            <person name="Rand D."/>
            <person name="Rasmussen M.D."/>
            <person name="Reed L.K."/>
            <person name="Reenan R."/>
            <person name="Reily A."/>
            <person name="Remington K.A."/>
            <person name="Rieger T.T."/>
            <person name="Ritchie M.G."/>
            <person name="Robin C."/>
            <person name="Rogers Y.H."/>
            <person name="Rohde C."/>
            <person name="Rozas J."/>
            <person name="Rubenfield M.J."/>
            <person name="Ruiz A."/>
            <person name="Russo S."/>
            <person name="Salzberg S.L."/>
            <person name="Sanchez-Gracia A."/>
            <person name="Saranga D.J."/>
            <person name="Sato H."/>
            <person name="Schaeffer S.W."/>
            <person name="Schatz M.C."/>
            <person name="Schlenke T."/>
            <person name="Schwartz R."/>
            <person name="Segarra C."/>
            <person name="Singh R.S."/>
            <person name="Sirot L."/>
            <person name="Sirota M."/>
            <person name="Sisneros N.B."/>
            <person name="Smith C.D."/>
            <person name="Smith T.F."/>
            <person name="Spieth J."/>
            <person name="Stage D.E."/>
            <person name="Stark A."/>
            <person name="Stephan W."/>
            <person name="Strausberg R.L."/>
            <person name="Strempel S."/>
            <person name="Sturgill D."/>
            <person name="Sutton G."/>
            <person name="Sutton G.G."/>
            <person name="Tao W."/>
            <person name="Teichmann S."/>
            <person name="Tobari Y.N."/>
            <person name="Tomimura Y."/>
            <person name="Tsolas J.M."/>
            <person name="Valente V.L."/>
            <person name="Venter E."/>
            <person name="Venter J.C."/>
            <person name="Vicario S."/>
            <person name="Vieira F.G."/>
            <person name="Vilella A.J."/>
            <person name="Villasante A."/>
            <person name="Walenz B."/>
            <person name="Wang J."/>
            <person name="Wasserman M."/>
            <person name="Watts T."/>
            <person name="Wilson D."/>
            <person name="Wilson R.K."/>
            <person name="Wing R.A."/>
            <person name="Wolfner M.F."/>
            <person name="Wong A."/>
            <person name="Wong G.K."/>
            <person name="Wu C.I."/>
            <person name="Wu G."/>
            <person name="Yamamoto D."/>
            <person name="Yang H.P."/>
            <person name="Yang S.P."/>
            <person name="Yorke J.A."/>
            <person name="Yoshida K."/>
            <person name="Zdobnov E."/>
            <person name="Zhang P."/>
            <person name="Zhang Y."/>
            <person name="Zimin A.V."/>
            <person name="Baldwin J."/>
            <person name="Abdouelleil A."/>
            <person name="Abdulkadir J."/>
            <person name="Abebe A."/>
            <person name="Abera B."/>
            <person name="Abreu J."/>
            <person name="Acer S.C."/>
            <person name="Aftuck L."/>
            <person name="Alexander A."/>
            <person name="An P."/>
            <person name="Anderson E."/>
            <person name="Anderson S."/>
            <person name="Arachi H."/>
            <person name="Azer M."/>
            <person name="Bachantsang P."/>
            <person name="Barry A."/>
            <person name="Bayul T."/>
            <person name="Berlin A."/>
            <person name="Bessette D."/>
            <person name="Bloom T."/>
            <person name="Blye J."/>
            <person name="Boguslavskiy L."/>
            <person name="Bonnet C."/>
            <person name="Boukhgalter B."/>
            <person name="Bourzgui I."/>
            <person name="Brown A."/>
            <person name="Cahill P."/>
            <person name="Channer S."/>
            <person name="Cheshatsang Y."/>
            <person name="Chuda L."/>
            <person name="Citroen M."/>
            <person name="Collymore A."/>
            <person name="Cooke P."/>
            <person name="Costello M."/>
            <person name="D'Aco K."/>
            <person name="Daza R."/>
            <person name="De Haan G."/>
            <person name="DeGray S."/>
            <person name="DeMaso C."/>
            <person name="Dhargay N."/>
            <person name="Dooley K."/>
            <person name="Dooley E."/>
            <person name="Doricent M."/>
            <person name="Dorje P."/>
            <person name="Dorjee K."/>
            <person name="Dupes A."/>
            <person name="Elong R."/>
            <person name="Falk J."/>
            <person name="Farina A."/>
            <person name="Faro S."/>
            <person name="Ferguson D."/>
            <person name="Fisher S."/>
            <person name="Foley C.D."/>
            <person name="Franke A."/>
            <person name="Friedrich D."/>
            <person name="Gadbois L."/>
            <person name="Gearin G."/>
            <person name="Gearin C.R."/>
            <person name="Giannoukos G."/>
            <person name="Goode T."/>
            <person name="Graham J."/>
            <person name="Grandbois E."/>
            <person name="Grewal S."/>
            <person name="Gyaltsen K."/>
            <person name="Hafez N."/>
            <person name="Hagos B."/>
            <person name="Hall J."/>
            <person name="Henson C."/>
            <person name="Hollinger A."/>
            <person name="Honan T."/>
            <person name="Huard M.D."/>
            <person name="Hughes L."/>
            <person name="Hurhula B."/>
            <person name="Husby M.E."/>
            <person name="Kamat A."/>
            <person name="Kanga B."/>
            <person name="Kashin S."/>
            <person name="Khazanovich D."/>
            <person name="Kisner P."/>
            <person name="Lance K."/>
            <person name="Lara M."/>
            <person name="Lee W."/>
            <person name="Lennon N."/>
            <person name="Letendre F."/>
            <person name="LeVine R."/>
            <person name="Lipovsky A."/>
            <person name="Liu X."/>
            <person name="Liu J."/>
            <person name="Liu S."/>
            <person name="Lokyitsang T."/>
            <person name="Lokyitsang Y."/>
            <person name="Lubonja R."/>
            <person name="Lui A."/>
            <person name="MacDonald P."/>
            <person name="Magnisalis V."/>
            <person name="Maru K."/>
            <person name="Matthews C."/>
            <person name="McCusker W."/>
            <person name="McDonough S."/>
            <person name="Mehta T."/>
            <person name="Meldrim J."/>
            <person name="Meneus L."/>
            <person name="Mihai O."/>
            <person name="Mihalev A."/>
            <person name="Mihova T."/>
            <person name="Mittelman R."/>
            <person name="Mlenga V."/>
            <person name="Montmayeur A."/>
            <person name="Mulrain L."/>
            <person name="Navidi A."/>
            <person name="Naylor J."/>
            <person name="Negash T."/>
            <person name="Nguyen T."/>
            <person name="Nguyen N."/>
            <person name="Nicol R."/>
            <person name="Norbu C."/>
            <person name="Norbu N."/>
            <person name="Novod N."/>
            <person name="O'Neill B."/>
            <person name="Osman S."/>
            <person name="Markiewicz E."/>
            <person name="Oyono O.L."/>
            <person name="Patti C."/>
            <person name="Phunkhang P."/>
            <person name="Pierre F."/>
            <person name="Priest M."/>
            <person name="Raghuraman S."/>
            <person name="Rege F."/>
            <person name="Reyes R."/>
            <person name="Rise C."/>
            <person name="Rogov P."/>
            <person name="Ross K."/>
            <person name="Ryan E."/>
            <person name="Settipalli S."/>
            <person name="Shea T."/>
            <person name="Sherpa N."/>
            <person name="Shi L."/>
            <person name="Shih D."/>
            <person name="Sparrow T."/>
            <person name="Spaulding J."/>
            <person name="Stalker J."/>
            <person name="Stange-Thomann N."/>
            <person name="Stavropoulos S."/>
            <person name="Stone C."/>
            <person name="Strader C."/>
            <person name="Tesfaye S."/>
            <person name="Thomson T."/>
            <person name="Thoulutsang Y."/>
            <person name="Thoulutsang D."/>
            <person name="Topham K."/>
            <person name="Topping I."/>
            <person name="Tsamla T."/>
            <person name="Vassiliev H."/>
            <person name="Vo A."/>
            <person name="Wangchuk T."/>
            <person name="Wangdi T."/>
            <person name="Weiand M."/>
            <person name="Wilkinson J."/>
            <person name="Wilson A."/>
            <person name="Yadav S."/>
            <person name="Young G."/>
            <person name="Yu Q."/>
            <person name="Zembek L."/>
            <person name="Zhong D."/>
            <person name="Zimmer A."/>
            <person name="Zwirko Z."/>
            <person name="Jaffe D.B."/>
            <person name="Alvarez P."/>
            <person name="Brockman W."/>
            <person name="Butler J."/>
            <person name="Chin C."/>
            <person name="Gnerre S."/>
            <person name="Grabherr M."/>
            <person name="Kleber M."/>
            <person name="Mauceli E."/>
            <person name="MacCallum I."/>
        </authorList>
    </citation>
    <scope>NUCLEOTIDE SEQUENCE [LARGE SCALE GENOMIC DNA]</scope>
    <source>
        <strain evidence="2">Tucson 14030-0811.24</strain>
    </source>
</reference>
<dbReference type="InterPro" id="IPR036728">
    <property type="entry name" value="PBP_GOBP_sf"/>
</dbReference>
<dbReference type="KEGG" id="dwi:6647581"/>
<dbReference type="GO" id="GO:0005549">
    <property type="term" value="F:odorant binding"/>
    <property type="evidence" value="ECO:0007669"/>
    <property type="project" value="InterPro"/>
</dbReference>
<keyword evidence="2" id="KW-1185">Reference proteome</keyword>
<dbReference type="Pfam" id="PF01395">
    <property type="entry name" value="PBP_GOBP"/>
    <property type="match status" value="1"/>
</dbReference>
<dbReference type="OrthoDB" id="7960093at2759"/>
<dbReference type="InParanoid" id="B4NBK0"/>
<proteinExistence type="predicted"/>
<dbReference type="InterPro" id="IPR006170">
    <property type="entry name" value="PBP/GOBP"/>
</dbReference>
<dbReference type="FunCoup" id="B4NBK0">
    <property type="interactions" value="32"/>
</dbReference>
<accession>B4NBK0</accession>